<keyword evidence="4" id="KW-0472">Membrane</keyword>
<dbReference type="PANTHER" id="PTHR30429:SF1">
    <property type="entry name" value="D-METHIONINE-BINDING LIPOPROTEIN METQ-RELATED"/>
    <property type="match status" value="1"/>
</dbReference>
<protein>
    <submittedName>
        <fullName evidence="9">D-methionine transport system substrate-binding protein</fullName>
    </submittedName>
</protein>
<evidence type="ECO:0000256" key="1">
    <source>
        <dbReference type="ARBA" id="ARBA00004635"/>
    </source>
</evidence>
<dbReference type="SUPFAM" id="SSF53850">
    <property type="entry name" value="Periplasmic binding protein-like II"/>
    <property type="match status" value="1"/>
</dbReference>
<organism evidence="9 10">
    <name type="scientific">Umboniibacter marinipuniceus</name>
    <dbReference type="NCBI Taxonomy" id="569599"/>
    <lineage>
        <taxon>Bacteria</taxon>
        <taxon>Pseudomonadati</taxon>
        <taxon>Pseudomonadota</taxon>
        <taxon>Gammaproteobacteria</taxon>
        <taxon>Cellvibrionales</taxon>
        <taxon>Cellvibrionaceae</taxon>
        <taxon>Umboniibacter</taxon>
    </lineage>
</organism>
<dbReference type="RefSeq" id="WP_121877030.1">
    <property type="nucleotide sequence ID" value="NZ_REFJ01000004.1"/>
</dbReference>
<keyword evidence="5" id="KW-0564">Palmitate</keyword>
<evidence type="ECO:0000256" key="6">
    <source>
        <dbReference type="ARBA" id="ARBA00023288"/>
    </source>
</evidence>
<keyword evidence="6" id="KW-0449">Lipoprotein</keyword>
<evidence type="ECO:0000313" key="10">
    <source>
        <dbReference type="Proteomes" id="UP000267187"/>
    </source>
</evidence>
<evidence type="ECO:0000256" key="4">
    <source>
        <dbReference type="ARBA" id="ARBA00023136"/>
    </source>
</evidence>
<evidence type="ECO:0000256" key="8">
    <source>
        <dbReference type="SAM" id="SignalP"/>
    </source>
</evidence>
<accession>A0A3M0A6W0</accession>
<dbReference type="NCBIfam" id="TIGR00363">
    <property type="entry name" value="MetQ/NlpA family lipoprotein"/>
    <property type="match status" value="1"/>
</dbReference>
<name>A0A3M0A6W0_9GAMM</name>
<dbReference type="EMBL" id="REFJ01000004">
    <property type="protein sequence ID" value="RMA79269.1"/>
    <property type="molecule type" value="Genomic_DNA"/>
</dbReference>
<dbReference type="Gene3D" id="3.40.190.10">
    <property type="entry name" value="Periplasmic binding protein-like II"/>
    <property type="match status" value="2"/>
</dbReference>
<comment type="similarity">
    <text evidence="2">Belongs to the NlpA lipoprotein family.</text>
</comment>
<gene>
    <name evidence="9" type="ORF">DFR27_1708</name>
</gene>
<evidence type="ECO:0000256" key="7">
    <source>
        <dbReference type="PIRSR" id="PIRSR002854-1"/>
    </source>
</evidence>
<dbReference type="Pfam" id="PF03180">
    <property type="entry name" value="Lipoprotein_9"/>
    <property type="match status" value="1"/>
</dbReference>
<evidence type="ECO:0000256" key="3">
    <source>
        <dbReference type="ARBA" id="ARBA00022729"/>
    </source>
</evidence>
<evidence type="ECO:0000256" key="5">
    <source>
        <dbReference type="ARBA" id="ARBA00023139"/>
    </source>
</evidence>
<feature type="lipid moiety-binding region" description="S-diacylglycerol cysteine" evidence="7">
    <location>
        <position position="19"/>
    </location>
</feature>
<evidence type="ECO:0000313" key="9">
    <source>
        <dbReference type="EMBL" id="RMA79269.1"/>
    </source>
</evidence>
<evidence type="ECO:0000256" key="2">
    <source>
        <dbReference type="ARBA" id="ARBA00008973"/>
    </source>
</evidence>
<proteinExistence type="inferred from homology"/>
<dbReference type="AlphaFoldDB" id="A0A3M0A6W0"/>
<keyword evidence="10" id="KW-1185">Reference proteome</keyword>
<keyword evidence="3 8" id="KW-0732">Signal</keyword>
<comment type="caution">
    <text evidence="9">The sequence shown here is derived from an EMBL/GenBank/DDBJ whole genome shotgun (WGS) entry which is preliminary data.</text>
</comment>
<dbReference type="GO" id="GO:0016020">
    <property type="term" value="C:membrane"/>
    <property type="evidence" value="ECO:0007669"/>
    <property type="project" value="UniProtKB-SubCell"/>
</dbReference>
<dbReference type="PIRSF" id="PIRSF002854">
    <property type="entry name" value="MetQ"/>
    <property type="match status" value="1"/>
</dbReference>
<feature type="signal peptide" evidence="8">
    <location>
        <begin position="1"/>
        <end position="20"/>
    </location>
</feature>
<dbReference type="Proteomes" id="UP000267187">
    <property type="component" value="Unassembled WGS sequence"/>
</dbReference>
<dbReference type="OrthoDB" id="9812878at2"/>
<dbReference type="InterPro" id="IPR004872">
    <property type="entry name" value="Lipoprotein_NlpA"/>
</dbReference>
<comment type="subcellular location">
    <subcellularLocation>
        <location evidence="1">Membrane</location>
        <topology evidence="1">Lipid-anchor</topology>
    </subcellularLocation>
</comment>
<dbReference type="PANTHER" id="PTHR30429">
    <property type="entry name" value="D-METHIONINE-BINDING LIPOPROTEIN METQ"/>
    <property type="match status" value="1"/>
</dbReference>
<feature type="chain" id="PRO_5018071207" evidence="8">
    <location>
        <begin position="21"/>
        <end position="263"/>
    </location>
</feature>
<sequence>MKLLKILALPLLLLNLVACGNNDSDRLRVGVMAGPEADLMKVAADKALADFGLEVELIEFSDYISPNVALADGSLDLNAFQHEPYLNSMISDRNFALQKVASTFVYPIGGYSKTLTKLEDLKAGDKVAIPNDPTNEARALLLLDQQGYIGLDDATNLEATPSNVIANPLGLQFIELDAAQLPRSLDDVAVAFINSTYSVPAGLIPTRDALVVESKESPYVNLIVSRIDNADDPRIAQLVQSYQTSEVIQKAEELFKGAAVAGW</sequence>
<reference evidence="9 10" key="1">
    <citation type="submission" date="2018-10" db="EMBL/GenBank/DDBJ databases">
        <title>Genomic Encyclopedia of Type Strains, Phase IV (KMG-IV): sequencing the most valuable type-strain genomes for metagenomic binning, comparative biology and taxonomic classification.</title>
        <authorList>
            <person name="Goeker M."/>
        </authorList>
    </citation>
    <scope>NUCLEOTIDE SEQUENCE [LARGE SCALE GENOMIC DNA]</scope>
    <source>
        <strain evidence="9 10">DSM 25080</strain>
    </source>
</reference>
<dbReference type="CDD" id="cd13598">
    <property type="entry name" value="PBP2_lipoprotein_IlpA_like"/>
    <property type="match status" value="1"/>
</dbReference>